<reference evidence="1" key="1">
    <citation type="submission" date="2021-01" db="EMBL/GenBank/DDBJ databases">
        <authorList>
            <person name="Corre E."/>
            <person name="Pelletier E."/>
            <person name="Niang G."/>
            <person name="Scheremetjew M."/>
            <person name="Finn R."/>
            <person name="Kale V."/>
            <person name="Holt S."/>
            <person name="Cochrane G."/>
            <person name="Meng A."/>
            <person name="Brown T."/>
            <person name="Cohen L."/>
        </authorList>
    </citation>
    <scope>NUCLEOTIDE SEQUENCE</scope>
    <source>
        <strain evidence="1">CCMP325</strain>
    </source>
</reference>
<organism evidence="1">
    <name type="scientific">Hanusia phi</name>
    <dbReference type="NCBI Taxonomy" id="3032"/>
    <lineage>
        <taxon>Eukaryota</taxon>
        <taxon>Cryptophyceae</taxon>
        <taxon>Pyrenomonadales</taxon>
        <taxon>Geminigeraceae</taxon>
        <taxon>Hanusia</taxon>
    </lineage>
</organism>
<protein>
    <recommendedName>
        <fullName evidence="2">IMS import disulfide relay-system CHCH-CHCH-like Cx9C domain-containing protein</fullName>
    </recommendedName>
</protein>
<gene>
    <name evidence="1" type="ORF">HPHI1048_LOCUS11683</name>
</gene>
<dbReference type="AlphaFoldDB" id="A0A7S0HMP5"/>
<dbReference type="EMBL" id="HBEO01017189">
    <property type="protein sequence ID" value="CAD8486362.1"/>
    <property type="molecule type" value="Transcribed_RNA"/>
</dbReference>
<proteinExistence type="predicted"/>
<evidence type="ECO:0008006" key="2">
    <source>
        <dbReference type="Google" id="ProtNLM"/>
    </source>
</evidence>
<accession>A0A7S0HMP5</accession>
<name>A0A7S0HMP5_9CRYP</name>
<dbReference type="Gene3D" id="1.10.287.2900">
    <property type="match status" value="1"/>
</dbReference>
<evidence type="ECO:0000313" key="1">
    <source>
        <dbReference type="EMBL" id="CAD8486362.1"/>
    </source>
</evidence>
<sequence>MDQVLAVMNRFDQIVENCSKELRDYNECTLSLGADHCEGQKEKLIICQRRMEMQVQKIRSACIIENDEYHRCMAQNSSNESCFDALKKLLTCTENVVKSS</sequence>